<evidence type="ECO:0000256" key="2">
    <source>
        <dbReference type="SAM" id="Phobius"/>
    </source>
</evidence>
<gene>
    <name evidence="3" type="ORF">OCH7691_02768</name>
</gene>
<sequence>MTDPRGRTSGNAPGNPDENTARNRPGRDDATHIDPRAARQAEIILDTRRKRWRYVAILGLAVVFLLIAFLAAIPS</sequence>
<evidence type="ECO:0000256" key="1">
    <source>
        <dbReference type="SAM" id="MobiDB-lite"/>
    </source>
</evidence>
<protein>
    <recommendedName>
        <fullName evidence="5">Protoheme IX farnesyltransferase</fullName>
    </recommendedName>
</protein>
<keyword evidence="4" id="KW-1185">Reference proteome</keyword>
<dbReference type="InParanoid" id="A0A1Y5TFB2"/>
<evidence type="ECO:0000313" key="4">
    <source>
        <dbReference type="Proteomes" id="UP000193200"/>
    </source>
</evidence>
<keyword evidence="2" id="KW-0812">Transmembrane</keyword>
<feature type="region of interest" description="Disordered" evidence="1">
    <location>
        <begin position="1"/>
        <end position="34"/>
    </location>
</feature>
<reference evidence="3 4" key="1">
    <citation type="submission" date="2017-03" db="EMBL/GenBank/DDBJ databases">
        <authorList>
            <person name="Afonso C.L."/>
            <person name="Miller P.J."/>
            <person name="Scott M.A."/>
            <person name="Spackman E."/>
            <person name="Goraichik I."/>
            <person name="Dimitrov K.M."/>
            <person name="Suarez D.L."/>
            <person name="Swayne D.E."/>
        </authorList>
    </citation>
    <scope>NUCLEOTIDE SEQUENCE [LARGE SCALE GENOMIC DNA]</scope>
    <source>
        <strain evidence="3 4">CECT 7691</strain>
    </source>
</reference>
<evidence type="ECO:0008006" key="5">
    <source>
        <dbReference type="Google" id="ProtNLM"/>
    </source>
</evidence>
<feature type="transmembrane region" description="Helical" evidence="2">
    <location>
        <begin position="54"/>
        <end position="73"/>
    </location>
</feature>
<name>A0A1Y5TFB2_9PROT</name>
<dbReference type="AlphaFoldDB" id="A0A1Y5TFB2"/>
<proteinExistence type="predicted"/>
<dbReference type="EMBL" id="FWFR01000002">
    <property type="protein sequence ID" value="SLN62502.1"/>
    <property type="molecule type" value="Genomic_DNA"/>
</dbReference>
<organism evidence="3 4">
    <name type="scientific">Oceanibacterium hippocampi</name>
    <dbReference type="NCBI Taxonomy" id="745714"/>
    <lineage>
        <taxon>Bacteria</taxon>
        <taxon>Pseudomonadati</taxon>
        <taxon>Pseudomonadota</taxon>
        <taxon>Alphaproteobacteria</taxon>
        <taxon>Sneathiellales</taxon>
        <taxon>Sneathiellaceae</taxon>
        <taxon>Oceanibacterium</taxon>
    </lineage>
</organism>
<feature type="compositionally biased region" description="Basic and acidic residues" evidence="1">
    <location>
        <begin position="19"/>
        <end position="34"/>
    </location>
</feature>
<evidence type="ECO:0000313" key="3">
    <source>
        <dbReference type="EMBL" id="SLN62502.1"/>
    </source>
</evidence>
<keyword evidence="2" id="KW-1133">Transmembrane helix</keyword>
<dbReference type="Proteomes" id="UP000193200">
    <property type="component" value="Unassembled WGS sequence"/>
</dbReference>
<accession>A0A1Y5TFB2</accession>
<keyword evidence="2" id="KW-0472">Membrane</keyword>